<reference evidence="1 2" key="1">
    <citation type="submission" date="2024-09" db="EMBL/GenBank/DDBJ databases">
        <authorList>
            <person name="Sun Q."/>
            <person name="Mori K."/>
        </authorList>
    </citation>
    <scope>NUCLEOTIDE SEQUENCE [LARGE SCALE GENOMIC DNA]</scope>
    <source>
        <strain evidence="1 2">TBRC 2205</strain>
    </source>
</reference>
<gene>
    <name evidence="1" type="ORF">ACFFHU_09140</name>
</gene>
<accession>A0ABV6NU74</accession>
<sequence length="74" mass="8419">MERYLSDAAQECRWLRSSFADPTRATAILVRHNVNTVSIRRGESGLVLVFDNVEWEDFVEGAKNGEFDRPTMAS</sequence>
<dbReference type="EMBL" id="JBHLUE010000005">
    <property type="protein sequence ID" value="MFC0564326.1"/>
    <property type="molecule type" value="Genomic_DNA"/>
</dbReference>
<dbReference type="RefSeq" id="WP_377337323.1">
    <property type="nucleotide sequence ID" value="NZ_JBHLUE010000005.1"/>
</dbReference>
<name>A0ABV6NU74_9ACTN</name>
<evidence type="ECO:0000313" key="1">
    <source>
        <dbReference type="EMBL" id="MFC0564326.1"/>
    </source>
</evidence>
<evidence type="ECO:0000313" key="2">
    <source>
        <dbReference type="Proteomes" id="UP001589894"/>
    </source>
</evidence>
<dbReference type="Proteomes" id="UP001589894">
    <property type="component" value="Unassembled WGS sequence"/>
</dbReference>
<organism evidence="1 2">
    <name type="scientific">Plantactinospora siamensis</name>
    <dbReference type="NCBI Taxonomy" id="555372"/>
    <lineage>
        <taxon>Bacteria</taxon>
        <taxon>Bacillati</taxon>
        <taxon>Actinomycetota</taxon>
        <taxon>Actinomycetes</taxon>
        <taxon>Micromonosporales</taxon>
        <taxon>Micromonosporaceae</taxon>
        <taxon>Plantactinospora</taxon>
    </lineage>
</organism>
<proteinExistence type="predicted"/>
<comment type="caution">
    <text evidence="1">The sequence shown here is derived from an EMBL/GenBank/DDBJ whole genome shotgun (WGS) entry which is preliminary data.</text>
</comment>
<protein>
    <submittedName>
        <fullName evidence="1">DUF397 domain-containing protein</fullName>
    </submittedName>
</protein>
<keyword evidence="2" id="KW-1185">Reference proteome</keyword>